<geneLocation type="plasmid" evidence="1">
    <name>pSCU-478-1</name>
</geneLocation>
<proteinExistence type="predicted"/>
<sequence length="218" mass="26151">MIFLKMHYFFKNERLCKEVALNRNGLNKYIYDKYENGLEEYVDKIVLGIEPCDIKSPFESYNIIDVVFYSYDSQYQKDMLYCIDNLSQNIKKYIERKIRDASDGMAEFNKWLDFNSPWEAEIYSGKTKDKEVRNIESLEEQKELVNIYNKDKSVEINLFYLGGNNEINWEQVKKMFDKYILNSNYLSLNANKNNIDRILNEVVNIVDDYTKKFSLYDF</sequence>
<reference evidence="1" key="1">
    <citation type="submission" date="2020-05" db="EMBL/GenBank/DDBJ databases">
        <title>Title: F plasmids are the major carriers of antibiotic resistance genes in human-associated commensal E. coli.</title>
        <authorList>
            <person name="Stephens C."/>
            <person name="Arismendi T."/>
            <person name="Wright M."/>
            <person name="Hartman A."/>
            <person name="Gonzalez A."/>
            <person name="Gill M."/>
            <person name="Pandori M."/>
            <person name="Hess D."/>
        </authorList>
    </citation>
    <scope>NUCLEOTIDE SEQUENCE</scope>
    <source>
        <strain evidence="1">SCU-478</strain>
        <plasmid evidence="1">pSCU-478-1</plasmid>
    </source>
</reference>
<dbReference type="EMBL" id="CP054565">
    <property type="protein sequence ID" value="QKQ37766.1"/>
    <property type="molecule type" value="Genomic_DNA"/>
</dbReference>
<accession>A0A6N0ISS1</accession>
<name>A0A6N0ISS1_ECOLX</name>
<evidence type="ECO:0000313" key="1">
    <source>
        <dbReference type="EMBL" id="QKQ37766.1"/>
    </source>
</evidence>
<organism evidence="1">
    <name type="scientific">Escherichia coli</name>
    <dbReference type="NCBI Taxonomy" id="562"/>
    <lineage>
        <taxon>Bacteria</taxon>
        <taxon>Pseudomonadati</taxon>
        <taxon>Pseudomonadota</taxon>
        <taxon>Gammaproteobacteria</taxon>
        <taxon>Enterobacterales</taxon>
        <taxon>Enterobacteriaceae</taxon>
        <taxon>Escherichia</taxon>
    </lineage>
</organism>
<keyword evidence="1" id="KW-0614">Plasmid</keyword>
<protein>
    <submittedName>
        <fullName evidence="1">Uncharacterized protein</fullName>
    </submittedName>
</protein>
<gene>
    <name evidence="1" type="ORF">HPE44_25590</name>
</gene>
<dbReference type="AlphaFoldDB" id="A0A6N0ISS1"/>